<dbReference type="InterPro" id="IPR004099">
    <property type="entry name" value="Pyr_nucl-diS_OxRdtase_dimer"/>
</dbReference>
<dbReference type="PIRSF" id="PIRSF000350">
    <property type="entry name" value="Mercury_reductase_MerA"/>
    <property type="match status" value="1"/>
</dbReference>
<dbReference type="Pfam" id="PF07992">
    <property type="entry name" value="Pyr_redox_2"/>
    <property type="match status" value="1"/>
</dbReference>
<dbReference type="InterPro" id="IPR016156">
    <property type="entry name" value="FAD/NAD-linked_Rdtase_dimer_sf"/>
</dbReference>
<feature type="binding site" evidence="5">
    <location>
        <position position="312"/>
    </location>
    <ligand>
        <name>FAD</name>
        <dbReference type="ChEBI" id="CHEBI:57692"/>
    </ligand>
</feature>
<evidence type="ECO:0000256" key="2">
    <source>
        <dbReference type="ARBA" id="ARBA00022630"/>
    </source>
</evidence>
<accession>A0A927MRH1</accession>
<keyword evidence="9" id="KW-0560">Oxidoreductase</keyword>
<feature type="binding site" evidence="5">
    <location>
        <position position="206"/>
    </location>
    <ligand>
        <name>NAD(+)</name>
        <dbReference type="ChEBI" id="CHEBI:57540"/>
    </ligand>
</feature>
<dbReference type="Gene3D" id="3.50.50.60">
    <property type="entry name" value="FAD/NAD(P)-binding domain"/>
    <property type="match status" value="2"/>
</dbReference>
<feature type="domain" description="FAD/NAD(P)-binding" evidence="8">
    <location>
        <begin position="6"/>
        <end position="314"/>
    </location>
</feature>
<evidence type="ECO:0000256" key="3">
    <source>
        <dbReference type="ARBA" id="ARBA00022827"/>
    </source>
</evidence>
<dbReference type="GO" id="GO:0006103">
    <property type="term" value="P:2-oxoglutarate metabolic process"/>
    <property type="evidence" value="ECO:0007669"/>
    <property type="project" value="TreeGrafter"/>
</dbReference>
<feature type="binding site" evidence="5">
    <location>
        <position position="52"/>
    </location>
    <ligand>
        <name>FAD</name>
        <dbReference type="ChEBI" id="CHEBI:57692"/>
    </ligand>
</feature>
<dbReference type="EMBL" id="JADBEM010000001">
    <property type="protein sequence ID" value="MBE1605540.1"/>
    <property type="molecule type" value="Genomic_DNA"/>
</dbReference>
<feature type="domain" description="Pyridine nucleotide-disulphide oxidoreductase dimerisation" evidence="7">
    <location>
        <begin position="361"/>
        <end position="466"/>
    </location>
</feature>
<dbReference type="PANTHER" id="PTHR22912">
    <property type="entry name" value="DISULFIDE OXIDOREDUCTASE"/>
    <property type="match status" value="1"/>
</dbReference>
<comment type="similarity">
    <text evidence="1">Belongs to the class-I pyridine nucleotide-disulfide oxidoreductase family.</text>
</comment>
<dbReference type="InterPro" id="IPR001100">
    <property type="entry name" value="Pyr_nuc-diS_OxRdtase"/>
</dbReference>
<keyword evidence="3 5" id="KW-0274">FAD</keyword>
<keyword evidence="2" id="KW-0285">Flavoprotein</keyword>
<sequence length="475" mass="49947">MTDNTYDVIVIGGGAVGEVLAERVVKRGLSAAIVEDALLGGECSYWACMPSKALLRSGEALRAAKTVKGAAEAVTGSLDVQAVLERRNSFTSGWDDSGQVKWAEGAGITVVRGRARIDGPRRVVVRQSDGAGEQVLEARHAVAACVGSAARIPPVPGLREAGPWTSREATSAKEAPRRLAILGAGPVGCEMAQAWSDLGSEVTLIEMRDRLLSALEPFVGKYVAKSLTEAGVTVRTGTTVQSVTKEGDGPIHIATNLGEVVADVVLCACGREPQTQDLGLETIGLEPGSWLDVDDSLRVNGVEGGWLYSAGDANHRALFTHQGKYQARIAGDAIAARARGEHAAPVAWSPFAATADHQALPAVVFTDPEVAIVGLTEQRAREQGMTVKVAEYEIGNVAGASLRADGYTGHAKIVVDQERLVIVGFTAIGPGVGEILQAATVAIVGEVPLDRLWHAVPAYPTMNEVWLRLLETYGL</sequence>
<evidence type="ECO:0000313" key="9">
    <source>
        <dbReference type="EMBL" id="MBE1605540.1"/>
    </source>
</evidence>
<protein>
    <submittedName>
        <fullName evidence="9">Dihydrolipoamide dehydrogenase</fullName>
        <ecNumber evidence="9">1.8.1.4</ecNumber>
    </submittedName>
</protein>
<feature type="binding site" evidence="5">
    <location>
        <position position="270"/>
    </location>
    <ligand>
        <name>NAD(+)</name>
        <dbReference type="ChEBI" id="CHEBI:57540"/>
    </ligand>
</feature>
<keyword evidence="5" id="KW-0547">Nucleotide-binding</keyword>
<dbReference type="PANTHER" id="PTHR22912:SF151">
    <property type="entry name" value="DIHYDROLIPOYL DEHYDROGENASE, MITOCHONDRIAL"/>
    <property type="match status" value="1"/>
</dbReference>
<evidence type="ECO:0000256" key="4">
    <source>
        <dbReference type="ARBA" id="ARBA00023027"/>
    </source>
</evidence>
<gene>
    <name evidence="9" type="ORF">HEB94_002388</name>
</gene>
<dbReference type="InterPro" id="IPR036188">
    <property type="entry name" value="FAD/NAD-bd_sf"/>
</dbReference>
<dbReference type="Pfam" id="PF02852">
    <property type="entry name" value="Pyr_redox_dim"/>
    <property type="match status" value="1"/>
</dbReference>
<evidence type="ECO:0000256" key="5">
    <source>
        <dbReference type="PIRSR" id="PIRSR000350-3"/>
    </source>
</evidence>
<evidence type="ECO:0000259" key="8">
    <source>
        <dbReference type="Pfam" id="PF07992"/>
    </source>
</evidence>
<name>A0A927MRH1_9ACTN</name>
<keyword evidence="10" id="KW-1185">Reference proteome</keyword>
<evidence type="ECO:0000256" key="1">
    <source>
        <dbReference type="ARBA" id="ARBA00007532"/>
    </source>
</evidence>
<dbReference type="Proteomes" id="UP000638648">
    <property type="component" value="Unassembled WGS sequence"/>
</dbReference>
<dbReference type="InterPro" id="IPR023753">
    <property type="entry name" value="FAD/NAD-binding_dom"/>
</dbReference>
<organism evidence="9 10">
    <name type="scientific">Actinopolymorpha pittospori</name>
    <dbReference type="NCBI Taxonomy" id="648752"/>
    <lineage>
        <taxon>Bacteria</taxon>
        <taxon>Bacillati</taxon>
        <taxon>Actinomycetota</taxon>
        <taxon>Actinomycetes</taxon>
        <taxon>Propionibacteriales</taxon>
        <taxon>Actinopolymorphaceae</taxon>
        <taxon>Actinopolymorpha</taxon>
    </lineage>
</organism>
<dbReference type="SUPFAM" id="SSF55424">
    <property type="entry name" value="FAD/NAD-linked reductases, dimerisation (C-terminal) domain"/>
    <property type="match status" value="1"/>
</dbReference>
<comment type="caution">
    <text evidence="9">The sequence shown here is derived from an EMBL/GenBank/DDBJ whole genome shotgun (WGS) entry which is preliminary data.</text>
</comment>
<feature type="binding site" evidence="5">
    <location>
        <begin position="183"/>
        <end position="190"/>
    </location>
    <ligand>
        <name>NAD(+)</name>
        <dbReference type="ChEBI" id="CHEBI:57540"/>
    </ligand>
</feature>
<dbReference type="PRINTS" id="PR00411">
    <property type="entry name" value="PNDRDTASEI"/>
</dbReference>
<comment type="cofactor">
    <cofactor evidence="5">
        <name>FAD</name>
        <dbReference type="ChEBI" id="CHEBI:57692"/>
    </cofactor>
    <text evidence="5">Binds 1 FAD per subunit.</text>
</comment>
<evidence type="ECO:0000313" key="10">
    <source>
        <dbReference type="Proteomes" id="UP000638648"/>
    </source>
</evidence>
<dbReference type="RefSeq" id="WP_192749864.1">
    <property type="nucleotide sequence ID" value="NZ_BAABJL010000186.1"/>
</dbReference>
<reference evidence="9" key="1">
    <citation type="submission" date="2020-10" db="EMBL/GenBank/DDBJ databases">
        <title>Sequencing the genomes of 1000 actinobacteria strains.</title>
        <authorList>
            <person name="Klenk H.-P."/>
        </authorList>
    </citation>
    <scope>NUCLEOTIDE SEQUENCE</scope>
    <source>
        <strain evidence="9">DSM 45354</strain>
    </source>
</reference>
<dbReference type="SUPFAM" id="SSF51905">
    <property type="entry name" value="FAD/NAD(P)-binding domain"/>
    <property type="match status" value="1"/>
</dbReference>
<evidence type="ECO:0000256" key="6">
    <source>
        <dbReference type="PIRSR" id="PIRSR000350-4"/>
    </source>
</evidence>
<dbReference type="PRINTS" id="PR00368">
    <property type="entry name" value="FADPNR"/>
</dbReference>
<keyword evidence="4 5" id="KW-0520">NAD</keyword>
<dbReference type="GO" id="GO:0004148">
    <property type="term" value="F:dihydrolipoyl dehydrogenase (NADH) activity"/>
    <property type="evidence" value="ECO:0007669"/>
    <property type="project" value="UniProtKB-EC"/>
</dbReference>
<feature type="disulfide bond" description="Redox-active" evidence="6">
    <location>
        <begin position="43"/>
        <end position="48"/>
    </location>
</feature>
<dbReference type="InterPro" id="IPR050151">
    <property type="entry name" value="Class-I_Pyr_Nuc-Dis_Oxidored"/>
</dbReference>
<dbReference type="EC" id="1.8.1.4" evidence="9"/>
<dbReference type="AlphaFoldDB" id="A0A927MRH1"/>
<proteinExistence type="inferred from homology"/>
<evidence type="ECO:0000259" key="7">
    <source>
        <dbReference type="Pfam" id="PF02852"/>
    </source>
</evidence>
<dbReference type="GO" id="GO:0050660">
    <property type="term" value="F:flavin adenine dinucleotide binding"/>
    <property type="evidence" value="ECO:0007669"/>
    <property type="project" value="TreeGrafter"/>
</dbReference>
<dbReference type="Gene3D" id="3.30.390.30">
    <property type="match status" value="1"/>
</dbReference>